<dbReference type="AlphaFoldDB" id="A0A3B4BS81"/>
<dbReference type="GeneID" id="108425264"/>
<evidence type="ECO:0000256" key="1">
    <source>
        <dbReference type="SAM" id="MobiDB-lite"/>
    </source>
</evidence>
<dbReference type="RefSeq" id="XP_017549309.2">
    <property type="nucleotide sequence ID" value="XM_017693820.2"/>
</dbReference>
<keyword evidence="2" id="KW-0472">Membrane</keyword>
<dbReference type="Proteomes" id="UP001501920">
    <property type="component" value="Chromosome 27"/>
</dbReference>
<feature type="region of interest" description="Disordered" evidence="1">
    <location>
        <begin position="428"/>
        <end position="482"/>
    </location>
</feature>
<dbReference type="Ensembl" id="ENSPNAT00000012256.2">
    <property type="protein sequence ID" value="ENSPNAP00000001385.2"/>
    <property type="gene ID" value="ENSPNAG00000008130.2"/>
</dbReference>
<proteinExistence type="predicted"/>
<feature type="region of interest" description="Disordered" evidence="1">
    <location>
        <begin position="515"/>
        <end position="575"/>
    </location>
</feature>
<feature type="signal peptide" evidence="3">
    <location>
        <begin position="1"/>
        <end position="24"/>
    </location>
</feature>
<accession>A0A3B4BS81</accession>
<feature type="region of interest" description="Disordered" evidence="1">
    <location>
        <begin position="65"/>
        <end position="87"/>
    </location>
</feature>
<evidence type="ECO:0000313" key="5">
    <source>
        <dbReference type="Ensembl" id="ENSPNAP00000001385.2"/>
    </source>
</evidence>
<dbReference type="InterPro" id="IPR009505">
    <property type="entry name" value="Neural_ProG_Cyt"/>
</dbReference>
<name>A0A3B4BS81_PYGNA</name>
<dbReference type="OMA" id="KEDPCKC"/>
<organism evidence="5 6">
    <name type="scientific">Pygocentrus nattereri</name>
    <name type="common">Red-bellied piranha</name>
    <dbReference type="NCBI Taxonomy" id="42514"/>
    <lineage>
        <taxon>Eukaryota</taxon>
        <taxon>Metazoa</taxon>
        <taxon>Chordata</taxon>
        <taxon>Craniata</taxon>
        <taxon>Vertebrata</taxon>
        <taxon>Euteleostomi</taxon>
        <taxon>Actinopterygii</taxon>
        <taxon>Neopterygii</taxon>
        <taxon>Teleostei</taxon>
        <taxon>Ostariophysi</taxon>
        <taxon>Characiformes</taxon>
        <taxon>Characoidei</taxon>
        <taxon>Pygocentrus</taxon>
    </lineage>
</organism>
<feature type="chain" id="PRO_5043601901" description="Neural chondroitin sulphate proteoglycan cytoplasmic domain-containing protein" evidence="3">
    <location>
        <begin position="25"/>
        <end position="575"/>
    </location>
</feature>
<dbReference type="OrthoDB" id="9935774at2759"/>
<keyword evidence="2" id="KW-1133">Transmembrane helix</keyword>
<evidence type="ECO:0000256" key="2">
    <source>
        <dbReference type="SAM" id="Phobius"/>
    </source>
</evidence>
<feature type="compositionally biased region" description="Basic and acidic residues" evidence="1">
    <location>
        <begin position="464"/>
        <end position="473"/>
    </location>
</feature>
<reference evidence="5 6" key="1">
    <citation type="submission" date="2020-10" db="EMBL/GenBank/DDBJ databases">
        <title>Pygocentrus nattereri (red-bellied piranha) genome, fPygNat1, primary haplotype.</title>
        <authorList>
            <person name="Myers G."/>
            <person name="Meyer A."/>
            <person name="Karagic N."/>
            <person name="Pippel M."/>
            <person name="Winkler S."/>
            <person name="Tracey A."/>
            <person name="Wood J."/>
            <person name="Formenti G."/>
            <person name="Howe K."/>
            <person name="Fedrigo O."/>
            <person name="Jarvis E.D."/>
        </authorList>
    </citation>
    <scope>NUCLEOTIDE SEQUENCE [LARGE SCALE GENOMIC DNA]</scope>
</reference>
<dbReference type="Pfam" id="PF06567">
    <property type="entry name" value="Neural_ProG_Cyt"/>
    <property type="match status" value="1"/>
</dbReference>
<feature type="region of interest" description="Disordered" evidence="1">
    <location>
        <begin position="147"/>
        <end position="179"/>
    </location>
</feature>
<keyword evidence="6" id="KW-1185">Reference proteome</keyword>
<feature type="region of interest" description="Disordered" evidence="1">
    <location>
        <begin position="391"/>
        <end position="411"/>
    </location>
</feature>
<keyword evidence="2" id="KW-0812">Transmembrane</keyword>
<feature type="domain" description="Neural chondroitin sulphate proteoglycan cytoplasmic" evidence="4">
    <location>
        <begin position="378"/>
        <end position="479"/>
    </location>
</feature>
<dbReference type="GO" id="GO:0048858">
    <property type="term" value="P:cell projection morphogenesis"/>
    <property type="evidence" value="ECO:0007669"/>
    <property type="project" value="TreeGrafter"/>
</dbReference>
<keyword evidence="3" id="KW-0732">Signal</keyword>
<dbReference type="CTD" id="559358"/>
<dbReference type="PANTHER" id="PTHR15381:SF1">
    <property type="entry name" value="CHONDROITIN SULFATE PROTEOGLYCAN 5"/>
    <property type="match status" value="1"/>
</dbReference>
<reference evidence="5" key="2">
    <citation type="submission" date="2025-08" db="UniProtKB">
        <authorList>
            <consortium name="Ensembl"/>
        </authorList>
    </citation>
    <scope>IDENTIFICATION</scope>
</reference>
<evidence type="ECO:0000313" key="6">
    <source>
        <dbReference type="Proteomes" id="UP001501920"/>
    </source>
</evidence>
<evidence type="ECO:0000256" key="3">
    <source>
        <dbReference type="SAM" id="SignalP"/>
    </source>
</evidence>
<sequence length="575" mass="62470">MTLGWETALLSGLLLLRLTALSAGGDSLVFNTTQSNSSNSASNGFQLKSALSGEATSVSLAQVRTHKPHTGEELGSGGPGENSPFTGATIAINADSAEREHLIGVAIGGMGAGLPTLSSARPHGIAQLDFKDEDIDDSAPRWQSEILKPDGSTLDLDRHHPSTPPPSDKPDSASQPDSSHAIRVGFYEPVERHQIDTPPPPQLQELQGGDPTSWTLSDFYDYLSPDYSTTEGYPDEDQPTPVDMEDENVRMVTKAAPSNSRPLAIDDGASGGYDLTGPAGAMDGEDSSGCLLGFLRRNGTCQSPCDIYISYCFNGGQCYVVDGIGAFCRCNMQDYIWNKGTRCESVITEFQVMCIVVGGASLVLLLLFMVIVFFSKRLHLLKIENRRLRKRSKYRPQSEQHNDNFSLSTIAEGSQANKTMSKYIWEYKPNEEPGGEDDTAKLEEPVKSPTKEDESLNIQNSLTPKHENNKASGEENAEEGGVTIDLELLLPKEAKTHPETSPPLHYNVFLYKLPKSPKKSPVLRRPPGRSGQARSLSQLCPRRDSEPGYNPVSTRSLPPMPSRTPNPHVGQACTP</sequence>
<dbReference type="GO" id="GO:0045202">
    <property type="term" value="C:synapse"/>
    <property type="evidence" value="ECO:0007669"/>
    <property type="project" value="TreeGrafter"/>
</dbReference>
<protein>
    <recommendedName>
        <fullName evidence="4">Neural chondroitin sulphate proteoglycan cytoplasmic domain-containing protein</fullName>
    </recommendedName>
</protein>
<feature type="region of interest" description="Disordered" evidence="1">
    <location>
        <begin position="192"/>
        <end position="215"/>
    </location>
</feature>
<feature type="compositionally biased region" description="Basic and acidic residues" evidence="1">
    <location>
        <begin position="438"/>
        <end position="454"/>
    </location>
</feature>
<dbReference type="PANTHER" id="PTHR15381">
    <property type="entry name" value="CHONDROITIN SULFATE PROTEOGLYCAN 5 -RELATED"/>
    <property type="match status" value="1"/>
</dbReference>
<dbReference type="GeneTree" id="ENSGT00440000034270"/>
<feature type="transmembrane region" description="Helical" evidence="2">
    <location>
        <begin position="350"/>
        <end position="374"/>
    </location>
</feature>
<reference evidence="5" key="3">
    <citation type="submission" date="2025-09" db="UniProtKB">
        <authorList>
            <consortium name="Ensembl"/>
        </authorList>
    </citation>
    <scope>IDENTIFICATION</scope>
</reference>
<evidence type="ECO:0000259" key="4">
    <source>
        <dbReference type="Pfam" id="PF06567"/>
    </source>
</evidence>